<proteinExistence type="predicted"/>
<dbReference type="InterPro" id="IPR036389">
    <property type="entry name" value="RNase_III_sf"/>
</dbReference>
<evidence type="ECO:0000259" key="1">
    <source>
        <dbReference type="Pfam" id="PF00636"/>
    </source>
</evidence>
<dbReference type="SUPFAM" id="SSF69065">
    <property type="entry name" value="RNase III domain-like"/>
    <property type="match status" value="1"/>
</dbReference>
<protein>
    <recommendedName>
        <fullName evidence="1">RNase III domain-containing protein</fullName>
    </recommendedName>
</protein>
<dbReference type="AlphaFoldDB" id="A0A9P7G792"/>
<gene>
    <name evidence="2" type="ORF">DXG03_006783</name>
</gene>
<dbReference type="Pfam" id="PF00636">
    <property type="entry name" value="Ribonuclease_3"/>
    <property type="match status" value="1"/>
</dbReference>
<reference evidence="2" key="1">
    <citation type="submission" date="2020-07" db="EMBL/GenBank/DDBJ databases">
        <authorList>
            <person name="Nieuwenhuis M."/>
            <person name="Van De Peppel L.J.J."/>
        </authorList>
    </citation>
    <scope>NUCLEOTIDE SEQUENCE</scope>
    <source>
        <strain evidence="2">AP01</strain>
        <tissue evidence="2">Mycelium</tissue>
    </source>
</reference>
<accession>A0A9P7G792</accession>
<reference evidence="2" key="2">
    <citation type="submission" date="2021-10" db="EMBL/GenBank/DDBJ databases">
        <title>Phylogenomics reveals ancestral predisposition of the termite-cultivated fungus Termitomyces towards a domesticated lifestyle.</title>
        <authorList>
            <person name="Auxier B."/>
            <person name="Grum-Grzhimaylo A."/>
            <person name="Cardenas M.E."/>
            <person name="Lodge J.D."/>
            <person name="Laessoe T."/>
            <person name="Pedersen O."/>
            <person name="Smith M.E."/>
            <person name="Kuyper T.W."/>
            <person name="Franco-Molano E.A."/>
            <person name="Baroni T.J."/>
            <person name="Aanen D.K."/>
        </authorList>
    </citation>
    <scope>NUCLEOTIDE SEQUENCE</scope>
    <source>
        <strain evidence="2">AP01</strain>
        <tissue evidence="2">Mycelium</tissue>
    </source>
</reference>
<sequence length="365" mass="39797">METLAENLFFPQLPCDLVSLSTYLNDATNWCDVRTAPLPPHALAHALNAQRSAPRNNDVLEFVGDRVVNLACALVASKARYTPEQRTVRVEPLNSTFSHLSQWLARRLSSNDTLGRIAWQLRLDTHPSTRLDLPDARQIRAWTPNTHLNTHPGAAPPKALADLFEAYVGAVYCYPAPSSAPAPPGARFSAWPATYALLAPLLSPLLTAATHDVLFTLSPEEHDVPAHWLTPDALPWSDRTQCELLAWIAERVCMDLPVASSKDRAREDTAGKVTMRDAWHAEVPLPASLPTPAAAKPRPATTATGNTQAELEIGTQLLKLWTLDIALALVPGVLHARVGGAAFLSVSSAPVYFVLDLWLTNTTLF</sequence>
<dbReference type="InterPro" id="IPR000999">
    <property type="entry name" value="RNase_III_dom"/>
</dbReference>
<organism evidence="2 3">
    <name type="scientific">Asterophora parasitica</name>
    <dbReference type="NCBI Taxonomy" id="117018"/>
    <lineage>
        <taxon>Eukaryota</taxon>
        <taxon>Fungi</taxon>
        <taxon>Dikarya</taxon>
        <taxon>Basidiomycota</taxon>
        <taxon>Agaricomycotina</taxon>
        <taxon>Agaricomycetes</taxon>
        <taxon>Agaricomycetidae</taxon>
        <taxon>Agaricales</taxon>
        <taxon>Tricholomatineae</taxon>
        <taxon>Lyophyllaceae</taxon>
        <taxon>Asterophora</taxon>
    </lineage>
</organism>
<comment type="caution">
    <text evidence="2">The sequence shown here is derived from an EMBL/GenBank/DDBJ whole genome shotgun (WGS) entry which is preliminary data.</text>
</comment>
<dbReference type="GO" id="GO:0006396">
    <property type="term" value="P:RNA processing"/>
    <property type="evidence" value="ECO:0007669"/>
    <property type="project" value="InterPro"/>
</dbReference>
<dbReference type="OrthoDB" id="2392202at2759"/>
<feature type="domain" description="RNase III" evidence="1">
    <location>
        <begin position="59"/>
        <end position="173"/>
    </location>
</feature>
<evidence type="ECO:0000313" key="3">
    <source>
        <dbReference type="Proteomes" id="UP000775547"/>
    </source>
</evidence>
<dbReference type="Gene3D" id="1.10.1520.10">
    <property type="entry name" value="Ribonuclease III domain"/>
    <property type="match status" value="1"/>
</dbReference>
<keyword evidence="3" id="KW-1185">Reference proteome</keyword>
<dbReference type="Proteomes" id="UP000775547">
    <property type="component" value="Unassembled WGS sequence"/>
</dbReference>
<evidence type="ECO:0000313" key="2">
    <source>
        <dbReference type="EMBL" id="KAG5645159.1"/>
    </source>
</evidence>
<dbReference type="CDD" id="cd00593">
    <property type="entry name" value="RIBOc"/>
    <property type="match status" value="1"/>
</dbReference>
<name>A0A9P7G792_9AGAR</name>
<dbReference type="GO" id="GO:0004525">
    <property type="term" value="F:ribonuclease III activity"/>
    <property type="evidence" value="ECO:0007669"/>
    <property type="project" value="InterPro"/>
</dbReference>
<dbReference type="EMBL" id="JABCKV010000047">
    <property type="protein sequence ID" value="KAG5645159.1"/>
    <property type="molecule type" value="Genomic_DNA"/>
</dbReference>